<dbReference type="InterPro" id="IPR050339">
    <property type="entry name" value="CC_SR_Kinase"/>
</dbReference>
<evidence type="ECO:0000256" key="3">
    <source>
        <dbReference type="ARBA" id="ARBA00022777"/>
    </source>
</evidence>
<dbReference type="SMART" id="SM00220">
    <property type="entry name" value="S_TKc"/>
    <property type="match status" value="1"/>
</dbReference>
<reference evidence="6 7" key="1">
    <citation type="submission" date="2024-01" db="EMBL/GenBank/DDBJ databases">
        <title>Draft genome sequence of Gordonia sp. LSe1-13.</title>
        <authorList>
            <person name="Suphannarot A."/>
            <person name="Mingma R."/>
        </authorList>
    </citation>
    <scope>NUCLEOTIDE SEQUENCE [LARGE SCALE GENOMIC DNA]</scope>
    <source>
        <strain evidence="6 7">LSe1-13</strain>
    </source>
</reference>
<evidence type="ECO:0000313" key="6">
    <source>
        <dbReference type="EMBL" id="MEE3852540.1"/>
    </source>
</evidence>
<evidence type="ECO:0000256" key="2">
    <source>
        <dbReference type="ARBA" id="ARBA00022741"/>
    </source>
</evidence>
<dbReference type="RefSeq" id="WP_330434822.1">
    <property type="nucleotide sequence ID" value="NZ_JAZDUF010000006.1"/>
</dbReference>
<name>A0ABU7MHE7_9ACTN</name>
<dbReference type="Gene3D" id="3.30.200.20">
    <property type="entry name" value="Phosphorylase Kinase, domain 1"/>
    <property type="match status" value="1"/>
</dbReference>
<dbReference type="SUPFAM" id="SSF56112">
    <property type="entry name" value="Protein kinase-like (PK-like)"/>
    <property type="match status" value="1"/>
</dbReference>
<evidence type="ECO:0000313" key="7">
    <source>
        <dbReference type="Proteomes" id="UP001347146"/>
    </source>
</evidence>
<dbReference type="Proteomes" id="UP001347146">
    <property type="component" value="Unassembled WGS sequence"/>
</dbReference>
<dbReference type="EC" id="2.7.11.1" evidence="6"/>
<gene>
    <name evidence="6" type="ORF">VZC37_19520</name>
</gene>
<accession>A0ABU7MHE7</accession>
<dbReference type="PIRSF" id="PIRSF000654">
    <property type="entry name" value="Integrin-linked_kinase"/>
    <property type="match status" value="1"/>
</dbReference>
<dbReference type="Gene3D" id="1.10.510.10">
    <property type="entry name" value="Transferase(Phosphotransferase) domain 1"/>
    <property type="match status" value="1"/>
</dbReference>
<dbReference type="PANTHER" id="PTHR11042">
    <property type="entry name" value="EUKARYOTIC TRANSLATION INITIATION FACTOR 2-ALPHA KINASE EIF2-ALPHA KINASE -RELATED"/>
    <property type="match status" value="1"/>
</dbReference>
<evidence type="ECO:0000259" key="5">
    <source>
        <dbReference type="PROSITE" id="PS50011"/>
    </source>
</evidence>
<keyword evidence="3 6" id="KW-0418">Kinase</keyword>
<keyword evidence="1 6" id="KW-0808">Transferase</keyword>
<keyword evidence="4" id="KW-0067">ATP-binding</keyword>
<evidence type="ECO:0000256" key="4">
    <source>
        <dbReference type="ARBA" id="ARBA00022840"/>
    </source>
</evidence>
<dbReference type="GO" id="GO:0004674">
    <property type="term" value="F:protein serine/threonine kinase activity"/>
    <property type="evidence" value="ECO:0007669"/>
    <property type="project" value="UniProtKB-EC"/>
</dbReference>
<dbReference type="Pfam" id="PF00069">
    <property type="entry name" value="Pkinase"/>
    <property type="match status" value="1"/>
</dbReference>
<dbReference type="EMBL" id="JAZDUF010000006">
    <property type="protein sequence ID" value="MEE3852540.1"/>
    <property type="molecule type" value="Genomic_DNA"/>
</dbReference>
<feature type="domain" description="Protein kinase" evidence="5">
    <location>
        <begin position="18"/>
        <end position="277"/>
    </location>
</feature>
<dbReference type="InterPro" id="IPR011009">
    <property type="entry name" value="Kinase-like_dom_sf"/>
</dbReference>
<keyword evidence="2" id="KW-0547">Nucleotide-binding</keyword>
<dbReference type="PROSITE" id="PS50011">
    <property type="entry name" value="PROTEIN_KINASE_DOM"/>
    <property type="match status" value="1"/>
</dbReference>
<dbReference type="CDD" id="cd14014">
    <property type="entry name" value="STKc_PknB_like"/>
    <property type="match status" value="1"/>
</dbReference>
<organism evidence="6 7">
    <name type="scientific">Gordonia sesuvii</name>
    <dbReference type="NCBI Taxonomy" id="3116777"/>
    <lineage>
        <taxon>Bacteria</taxon>
        <taxon>Bacillati</taxon>
        <taxon>Actinomycetota</taxon>
        <taxon>Actinomycetes</taxon>
        <taxon>Mycobacteriales</taxon>
        <taxon>Gordoniaceae</taxon>
        <taxon>Gordonia</taxon>
    </lineage>
</organism>
<sequence length="277" mass="30816">MRWRRTIAEDPTPFYDGIELLSLMATGKRTSTWDAFDTVRGTRCIVKVIRHHRRDDHDVRQSVLRESAVLAELDHPHIVRGYGLLADGTQPNQPLGFAMQTMPGATLDAVIDNGRLSVADTVQLGIQLSSALQYLHRHKWIHLDVKPANVIVHGGQAALIDLGIVARQGEHRTGSGTRGYLSPEQADGRPLTSQADTFALGITLLEGLSGEMPFGDESIWRSRRRIPVWHRRMPTRPQGLPTHRAPELAGLLSAMMHLDPVHRPTMSEVSQRLRGLA</sequence>
<comment type="caution">
    <text evidence="6">The sequence shown here is derived from an EMBL/GenBank/DDBJ whole genome shotgun (WGS) entry which is preliminary data.</text>
</comment>
<dbReference type="InterPro" id="IPR000719">
    <property type="entry name" value="Prot_kinase_dom"/>
</dbReference>
<protein>
    <submittedName>
        <fullName evidence="6">Serine/threonine-protein kinase</fullName>
        <ecNumber evidence="6">2.7.11.1</ecNumber>
    </submittedName>
</protein>
<keyword evidence="7" id="KW-1185">Reference proteome</keyword>
<proteinExistence type="predicted"/>
<evidence type="ECO:0000256" key="1">
    <source>
        <dbReference type="ARBA" id="ARBA00022679"/>
    </source>
</evidence>